<dbReference type="Proteomes" id="UP000299102">
    <property type="component" value="Unassembled WGS sequence"/>
</dbReference>
<gene>
    <name evidence="1" type="ORF">EVAR_80166_1</name>
</gene>
<keyword evidence="2" id="KW-1185">Reference proteome</keyword>
<reference evidence="1 2" key="1">
    <citation type="journal article" date="2019" name="Commun. Biol.">
        <title>The bagworm genome reveals a unique fibroin gene that provides high tensile strength.</title>
        <authorList>
            <person name="Kono N."/>
            <person name="Nakamura H."/>
            <person name="Ohtoshi R."/>
            <person name="Tomita M."/>
            <person name="Numata K."/>
            <person name="Arakawa K."/>
        </authorList>
    </citation>
    <scope>NUCLEOTIDE SEQUENCE [LARGE SCALE GENOMIC DNA]</scope>
</reference>
<sequence>MRGSGPEVMRSNRRQSLAAYGITGHRKRLGMCRSRFPFAPLKGLSRLTRTPAGSASRPVRLGDIHKWTSTGGPHCIARAQLNCRKGCPETAFVIELNCKITDSHSTDAPSNRKQHTSYETRPKLNRYRGIKPDDARTSVKFRLRRIQQSESLYVLNIGSINDHYSLRCAV</sequence>
<organism evidence="1 2">
    <name type="scientific">Eumeta variegata</name>
    <name type="common">Bagworm moth</name>
    <name type="synonym">Eumeta japonica</name>
    <dbReference type="NCBI Taxonomy" id="151549"/>
    <lineage>
        <taxon>Eukaryota</taxon>
        <taxon>Metazoa</taxon>
        <taxon>Ecdysozoa</taxon>
        <taxon>Arthropoda</taxon>
        <taxon>Hexapoda</taxon>
        <taxon>Insecta</taxon>
        <taxon>Pterygota</taxon>
        <taxon>Neoptera</taxon>
        <taxon>Endopterygota</taxon>
        <taxon>Lepidoptera</taxon>
        <taxon>Glossata</taxon>
        <taxon>Ditrysia</taxon>
        <taxon>Tineoidea</taxon>
        <taxon>Psychidae</taxon>
        <taxon>Oiketicinae</taxon>
        <taxon>Eumeta</taxon>
    </lineage>
</organism>
<dbReference type="EMBL" id="BGZK01001123">
    <property type="protein sequence ID" value="GBP71835.1"/>
    <property type="molecule type" value="Genomic_DNA"/>
</dbReference>
<comment type="caution">
    <text evidence="1">The sequence shown here is derived from an EMBL/GenBank/DDBJ whole genome shotgun (WGS) entry which is preliminary data.</text>
</comment>
<evidence type="ECO:0000313" key="1">
    <source>
        <dbReference type="EMBL" id="GBP71835.1"/>
    </source>
</evidence>
<name>A0A4C1YBJ7_EUMVA</name>
<accession>A0A4C1YBJ7</accession>
<evidence type="ECO:0000313" key="2">
    <source>
        <dbReference type="Proteomes" id="UP000299102"/>
    </source>
</evidence>
<proteinExistence type="predicted"/>
<dbReference type="AlphaFoldDB" id="A0A4C1YBJ7"/>
<protein>
    <submittedName>
        <fullName evidence="1">Uncharacterized protein</fullName>
    </submittedName>
</protein>